<evidence type="ECO:0000256" key="1">
    <source>
        <dbReference type="SAM" id="MobiDB-lite"/>
    </source>
</evidence>
<dbReference type="InParanoid" id="C4JLU8"/>
<dbReference type="CDD" id="cd11577">
    <property type="entry name" value="GH71"/>
    <property type="match status" value="1"/>
</dbReference>
<proteinExistence type="predicted"/>
<protein>
    <submittedName>
        <fullName evidence="3">Uncharacterized protein</fullName>
    </submittedName>
</protein>
<reference evidence="4" key="1">
    <citation type="journal article" date="2009" name="Genome Res.">
        <title>Comparative genomic analyses of the human fungal pathogens Coccidioides and their relatives.</title>
        <authorList>
            <person name="Sharpton T.J."/>
            <person name="Stajich J.E."/>
            <person name="Rounsley S.D."/>
            <person name="Gardner M.J."/>
            <person name="Wortman J.R."/>
            <person name="Jordar V.S."/>
            <person name="Maiti R."/>
            <person name="Kodira C.D."/>
            <person name="Neafsey D.E."/>
            <person name="Zeng Q."/>
            <person name="Hung C.-Y."/>
            <person name="McMahan C."/>
            <person name="Muszewska A."/>
            <person name="Grynberg M."/>
            <person name="Mandel M.A."/>
            <person name="Kellner E.M."/>
            <person name="Barker B.M."/>
            <person name="Galgiani J.N."/>
            <person name="Orbach M.J."/>
            <person name="Kirkland T.N."/>
            <person name="Cole G.T."/>
            <person name="Henn M.R."/>
            <person name="Birren B.W."/>
            <person name="Taylor J.W."/>
        </authorList>
    </citation>
    <scope>NUCLEOTIDE SEQUENCE [LARGE SCALE GENOMIC DNA]</scope>
    <source>
        <strain evidence="4">UAMH 1704</strain>
    </source>
</reference>
<dbReference type="OrthoDB" id="1046782at2759"/>
<dbReference type="RefSeq" id="XP_002544289.1">
    <property type="nucleotide sequence ID" value="XM_002544243.1"/>
</dbReference>
<dbReference type="Gene3D" id="3.20.20.80">
    <property type="entry name" value="Glycosidases"/>
    <property type="match status" value="1"/>
</dbReference>
<keyword evidence="4" id="KW-1185">Reference proteome</keyword>
<evidence type="ECO:0000313" key="3">
    <source>
        <dbReference type="EMBL" id="EEP78960.1"/>
    </source>
</evidence>
<feature type="signal peptide" evidence="2">
    <location>
        <begin position="1"/>
        <end position="18"/>
    </location>
</feature>
<dbReference type="VEuPathDB" id="FungiDB:UREG_03806"/>
<keyword evidence="2" id="KW-0732">Signal</keyword>
<feature type="chain" id="PRO_5002937930" evidence="2">
    <location>
        <begin position="19"/>
        <end position="461"/>
    </location>
</feature>
<dbReference type="GO" id="GO:0051118">
    <property type="term" value="F:glucan endo-1,3-alpha-glucosidase activity"/>
    <property type="evidence" value="ECO:0007669"/>
    <property type="project" value="InterPro"/>
</dbReference>
<dbReference type="KEGG" id="ure:UREG_03806"/>
<dbReference type="OMA" id="PHDAWRA"/>
<dbReference type="Proteomes" id="UP000002058">
    <property type="component" value="Unassembled WGS sequence"/>
</dbReference>
<sequence length="461" mass="51437">MYIKYLLYLTAVITSAAATEPKSVFAHFIVSSPRIKKIKKSLVSELKLQVGNAASMTLDEWKADIKLAKEAHIDGFALNIAPQDSYTDSVLQKAYKAAGDTGGFTLFLSFDYASGGPWQPDRVIRTINTYRNQPAQFQYNNKPLVSTFEGASNTNDWPAIKRETGCFFVPSWTSLGPQGVRNVVNTIDGAFSWDAWAVGTEEKTLEADKAWIGAIGSKPYMMPVSPWFYTNLPQWNKNWLWRGDDLWHDRWEQVIELQPTFVQIITWNDFGESHYISPIHENGIPHGAEWYVRDNPHDGWRALLPDYIDRYKSGNLTMRHPSQSPSPDKKDIISYWYRRNPANSGSAGGTRGNNPAMGQPVLNPSSLSQDRVFLSVLAKEPSDVSVQIGNSTATKLKASVAGINHFSVPFNGRTGRVTIVVSRRGTEIVRAMGPEITTECHGGKVNWNAVAGSSMDKKERT</sequence>
<dbReference type="InterPro" id="IPR005197">
    <property type="entry name" value="Glyco_hydro_71"/>
</dbReference>
<evidence type="ECO:0000313" key="4">
    <source>
        <dbReference type="Proteomes" id="UP000002058"/>
    </source>
</evidence>
<dbReference type="GeneID" id="8444182"/>
<dbReference type="AlphaFoldDB" id="C4JLU8"/>
<gene>
    <name evidence="3" type="ORF">UREG_03806</name>
</gene>
<organism evidence="3 4">
    <name type="scientific">Uncinocarpus reesii (strain UAMH 1704)</name>
    <dbReference type="NCBI Taxonomy" id="336963"/>
    <lineage>
        <taxon>Eukaryota</taxon>
        <taxon>Fungi</taxon>
        <taxon>Dikarya</taxon>
        <taxon>Ascomycota</taxon>
        <taxon>Pezizomycotina</taxon>
        <taxon>Eurotiomycetes</taxon>
        <taxon>Eurotiomycetidae</taxon>
        <taxon>Onygenales</taxon>
        <taxon>Onygenaceae</taxon>
        <taxon>Uncinocarpus</taxon>
    </lineage>
</organism>
<feature type="region of interest" description="Disordered" evidence="1">
    <location>
        <begin position="344"/>
        <end position="364"/>
    </location>
</feature>
<name>C4JLU8_UNCRE</name>
<dbReference type="HOGENOM" id="CLU_019141_1_0_1"/>
<dbReference type="STRING" id="336963.C4JLU8"/>
<dbReference type="Pfam" id="PF03659">
    <property type="entry name" value="Glyco_hydro_71"/>
    <property type="match status" value="1"/>
</dbReference>
<dbReference type="eggNOG" id="ENOG502RZ85">
    <property type="taxonomic scope" value="Eukaryota"/>
</dbReference>
<dbReference type="EMBL" id="CH476616">
    <property type="protein sequence ID" value="EEP78960.1"/>
    <property type="molecule type" value="Genomic_DNA"/>
</dbReference>
<evidence type="ECO:0000256" key="2">
    <source>
        <dbReference type="SAM" id="SignalP"/>
    </source>
</evidence>
<accession>C4JLU8</accession>